<dbReference type="Pfam" id="PF00398">
    <property type="entry name" value="RrnaAD"/>
    <property type="match status" value="1"/>
</dbReference>
<reference evidence="10" key="1">
    <citation type="submission" date="2011-05" db="EMBL/GenBank/DDBJ databases">
        <title>Complete sequence of Thermoanaerobacterium xylanolyticum LX-11.</title>
        <authorList>
            <consortium name="US DOE Joint Genome Institute"/>
            <person name="Lucas S."/>
            <person name="Han J."/>
            <person name="Lapidus A."/>
            <person name="Cheng J.-F."/>
            <person name="Goodwin L."/>
            <person name="Pitluck S."/>
            <person name="Peters L."/>
            <person name="Mikhailova N."/>
            <person name="Lu M."/>
            <person name="Han C."/>
            <person name="Tapia R."/>
            <person name="Land M."/>
            <person name="Hauser L."/>
            <person name="Kyrpides N."/>
            <person name="Ivanova N."/>
            <person name="Pagani I."/>
            <person name="Hemme C."/>
            <person name="Woyke T."/>
        </authorList>
    </citation>
    <scope>NUCLEOTIDE SEQUENCE</scope>
    <source>
        <strain evidence="10">LX-11</strain>
    </source>
</reference>
<dbReference type="PROSITE" id="PS51689">
    <property type="entry name" value="SAM_RNA_A_N6_MT"/>
    <property type="match status" value="1"/>
</dbReference>
<dbReference type="InterPro" id="IPR023165">
    <property type="entry name" value="rRNA_Ade_diMease-like_C"/>
</dbReference>
<feature type="binding site" evidence="7 8">
    <location>
        <position position="43"/>
    </location>
    <ligand>
        <name>S-adenosyl-L-methionine</name>
        <dbReference type="ChEBI" id="CHEBI:59789"/>
    </ligand>
</feature>
<dbReference type="PROSITE" id="PS01131">
    <property type="entry name" value="RRNA_A_DIMETH"/>
    <property type="match status" value="1"/>
</dbReference>
<evidence type="ECO:0000313" key="10">
    <source>
        <dbReference type="EMBL" id="AEF16161.1"/>
    </source>
</evidence>
<dbReference type="PANTHER" id="PTHR11727:SF7">
    <property type="entry name" value="DIMETHYLADENOSINE TRANSFERASE-RELATED"/>
    <property type="match status" value="1"/>
</dbReference>
<dbReference type="PANTHER" id="PTHR11727">
    <property type="entry name" value="DIMETHYLADENOSINE TRANSFERASE"/>
    <property type="match status" value="1"/>
</dbReference>
<keyword evidence="11" id="KW-1185">Reference proteome</keyword>
<dbReference type="GO" id="GO:0052908">
    <property type="term" value="F:16S rRNA (adenine(1518)-N(6)/adenine(1519)-N(6))-dimethyltransferase activity"/>
    <property type="evidence" value="ECO:0007669"/>
    <property type="project" value="UniProtKB-EC"/>
</dbReference>
<dbReference type="CDD" id="cd02440">
    <property type="entry name" value="AdoMet_MTases"/>
    <property type="match status" value="1"/>
</dbReference>
<dbReference type="KEGG" id="txy:Thexy_0098"/>
<dbReference type="AlphaFoldDB" id="F6BLI5"/>
<evidence type="ECO:0000256" key="3">
    <source>
        <dbReference type="ARBA" id="ARBA00022603"/>
    </source>
</evidence>
<dbReference type="InterPro" id="IPR020598">
    <property type="entry name" value="rRNA_Ade_methylase_Trfase_N"/>
</dbReference>
<evidence type="ECO:0000256" key="8">
    <source>
        <dbReference type="PROSITE-ProRule" id="PRU01026"/>
    </source>
</evidence>
<protein>
    <recommendedName>
        <fullName evidence="7">Ribosomal RNA small subunit methyltransferase A</fullName>
        <ecNumber evidence="7">2.1.1.182</ecNumber>
    </recommendedName>
    <alternativeName>
        <fullName evidence="7">16S rRNA (adenine(1518)-N(6)/adenine(1519)-N(6))-dimethyltransferase</fullName>
    </alternativeName>
    <alternativeName>
        <fullName evidence="7">16S rRNA dimethyladenosine transferase</fullName>
    </alternativeName>
    <alternativeName>
        <fullName evidence="7">16S rRNA dimethylase</fullName>
    </alternativeName>
    <alternativeName>
        <fullName evidence="7">S-adenosylmethionine-6-N', N'-adenosyl(rRNA) dimethyltransferase</fullName>
    </alternativeName>
</protein>
<feature type="binding site" evidence="7 8">
    <location>
        <position position="64"/>
    </location>
    <ligand>
        <name>S-adenosyl-L-methionine</name>
        <dbReference type="ChEBI" id="CHEBI:59789"/>
    </ligand>
</feature>
<evidence type="ECO:0000256" key="5">
    <source>
        <dbReference type="ARBA" id="ARBA00022691"/>
    </source>
</evidence>
<organism evidence="10 11">
    <name type="scientific">Thermoanaerobacterium xylanolyticum (strain ATCC 49914 / DSM 7097 / LX-11)</name>
    <dbReference type="NCBI Taxonomy" id="858215"/>
    <lineage>
        <taxon>Bacteria</taxon>
        <taxon>Bacillati</taxon>
        <taxon>Bacillota</taxon>
        <taxon>Clostridia</taxon>
        <taxon>Thermoanaerobacterales</taxon>
        <taxon>Thermoanaerobacteraceae</taxon>
        <taxon>Thermoanaerobacterium</taxon>
    </lineage>
</organism>
<feature type="binding site" evidence="7 8">
    <location>
        <position position="18"/>
    </location>
    <ligand>
        <name>S-adenosyl-L-methionine</name>
        <dbReference type="ChEBI" id="CHEBI:59789"/>
    </ligand>
</feature>
<comment type="subcellular location">
    <subcellularLocation>
        <location evidence="7">Cytoplasm</location>
    </subcellularLocation>
</comment>
<dbReference type="eggNOG" id="COG0030">
    <property type="taxonomic scope" value="Bacteria"/>
</dbReference>
<feature type="binding site" evidence="7 8">
    <location>
        <position position="89"/>
    </location>
    <ligand>
        <name>S-adenosyl-L-methionine</name>
        <dbReference type="ChEBI" id="CHEBI:59789"/>
    </ligand>
</feature>
<accession>F6BLI5</accession>
<evidence type="ECO:0000256" key="2">
    <source>
        <dbReference type="ARBA" id="ARBA00022552"/>
    </source>
</evidence>
<dbReference type="InterPro" id="IPR001737">
    <property type="entry name" value="KsgA/Erm"/>
</dbReference>
<comment type="similarity">
    <text evidence="7">Belongs to the class I-like SAM-binding methyltransferase superfamily. rRNA adenine N(6)-methyltransferase family. RsmA subfamily.</text>
</comment>
<feature type="binding site" evidence="7 8">
    <location>
        <position position="113"/>
    </location>
    <ligand>
        <name>S-adenosyl-L-methionine</name>
        <dbReference type="ChEBI" id="CHEBI:59789"/>
    </ligand>
</feature>
<dbReference type="Proteomes" id="UP000007239">
    <property type="component" value="Chromosome"/>
</dbReference>
<dbReference type="NCBIfam" id="TIGR00755">
    <property type="entry name" value="ksgA"/>
    <property type="match status" value="1"/>
</dbReference>
<dbReference type="GO" id="GO:0005829">
    <property type="term" value="C:cytosol"/>
    <property type="evidence" value="ECO:0007669"/>
    <property type="project" value="TreeGrafter"/>
</dbReference>
<evidence type="ECO:0000256" key="1">
    <source>
        <dbReference type="ARBA" id="ARBA00022490"/>
    </source>
</evidence>
<keyword evidence="6 7" id="KW-0694">RNA-binding</keyword>
<comment type="catalytic activity">
    <reaction evidence="7">
        <text>adenosine(1518)/adenosine(1519) in 16S rRNA + 4 S-adenosyl-L-methionine = N(6)-dimethyladenosine(1518)/N(6)-dimethyladenosine(1519) in 16S rRNA + 4 S-adenosyl-L-homocysteine + 4 H(+)</text>
        <dbReference type="Rhea" id="RHEA:19609"/>
        <dbReference type="Rhea" id="RHEA-COMP:10232"/>
        <dbReference type="Rhea" id="RHEA-COMP:10233"/>
        <dbReference type="ChEBI" id="CHEBI:15378"/>
        <dbReference type="ChEBI" id="CHEBI:57856"/>
        <dbReference type="ChEBI" id="CHEBI:59789"/>
        <dbReference type="ChEBI" id="CHEBI:74411"/>
        <dbReference type="ChEBI" id="CHEBI:74493"/>
        <dbReference type="EC" id="2.1.1.182"/>
    </reaction>
</comment>
<dbReference type="GO" id="GO:0003723">
    <property type="term" value="F:RNA binding"/>
    <property type="evidence" value="ECO:0007669"/>
    <property type="project" value="UniProtKB-UniRule"/>
</dbReference>
<dbReference type="FunFam" id="1.10.8.100:FF:000001">
    <property type="entry name" value="Ribosomal RNA small subunit methyltransferase A"/>
    <property type="match status" value="1"/>
</dbReference>
<keyword evidence="5 7" id="KW-0949">S-adenosyl-L-methionine</keyword>
<keyword evidence="1 7" id="KW-0963">Cytoplasm</keyword>
<feature type="domain" description="Ribosomal RNA adenine methylase transferase N-terminal" evidence="9">
    <location>
        <begin position="23"/>
        <end position="197"/>
    </location>
</feature>
<dbReference type="EC" id="2.1.1.182" evidence="7"/>
<feature type="binding site" evidence="7 8">
    <location>
        <position position="16"/>
    </location>
    <ligand>
        <name>S-adenosyl-L-methionine</name>
        <dbReference type="ChEBI" id="CHEBI:59789"/>
    </ligand>
</feature>
<comment type="function">
    <text evidence="7">Specifically dimethylates two adjacent adenosines (A1518 and A1519) in the loop of a conserved hairpin near the 3'-end of 16S rRNA in the 30S particle. May play a critical role in biogenesis of 30S subunits.</text>
</comment>
<evidence type="ECO:0000313" key="11">
    <source>
        <dbReference type="Proteomes" id="UP000007239"/>
    </source>
</evidence>
<dbReference type="InterPro" id="IPR011530">
    <property type="entry name" value="rRNA_adenine_dimethylase"/>
</dbReference>
<evidence type="ECO:0000256" key="6">
    <source>
        <dbReference type="ARBA" id="ARBA00022884"/>
    </source>
</evidence>
<name>F6BLI5_THEXL</name>
<keyword evidence="3 7" id="KW-0489">Methyltransferase</keyword>
<evidence type="ECO:0000256" key="7">
    <source>
        <dbReference type="HAMAP-Rule" id="MF_00607"/>
    </source>
</evidence>
<dbReference type="STRING" id="858215.Thexy_0098"/>
<dbReference type="Gene3D" id="3.40.50.150">
    <property type="entry name" value="Vaccinia Virus protein VP39"/>
    <property type="match status" value="1"/>
</dbReference>
<gene>
    <name evidence="7" type="primary">rsmA</name>
    <name evidence="7" type="synonym">ksgA</name>
    <name evidence="10" type="ordered locus">Thexy_0098</name>
</gene>
<dbReference type="Gene3D" id="1.10.8.100">
    <property type="entry name" value="Ribosomal RNA adenine dimethylase-like, domain 2"/>
    <property type="match status" value="1"/>
</dbReference>
<sequence length="273" mass="30697">MMKVKGFNTKKRLGQNFIFDEGILSKIVDLSGITKNDNVIEIGAGLGTLTRKILEKANMVVSYEIDKEAYEILKADFKGRDNLIVLNDDIMKVDLRETVDAYFGGEKCKVVANLPYYITSPIIMKLLESRLMKDITIMVQKEVAERICAKPGGKDYGVLTVAVNYYSKPEILLNLPPEVFSPKPKVSSSLIKLHVLDKPSVFVKDEKLFFRIVKSSFGQRRKVITNSLKSLSIDQSIIADALTKCGIDLKQRGETLSIEKFAELANTIYDMKM</sequence>
<dbReference type="FunFam" id="3.40.50.150:FF:000023">
    <property type="entry name" value="Ribosomal RNA small subunit methyltransferase A"/>
    <property type="match status" value="1"/>
</dbReference>
<dbReference type="EMBL" id="CP002739">
    <property type="protein sequence ID" value="AEF16161.1"/>
    <property type="molecule type" value="Genomic_DNA"/>
</dbReference>
<dbReference type="SUPFAM" id="SSF53335">
    <property type="entry name" value="S-adenosyl-L-methionine-dependent methyltransferases"/>
    <property type="match status" value="1"/>
</dbReference>
<dbReference type="HAMAP" id="MF_00607">
    <property type="entry name" value="16SrRNA_methyltr_A"/>
    <property type="match status" value="1"/>
</dbReference>
<keyword evidence="4 7" id="KW-0808">Transferase</keyword>
<dbReference type="InterPro" id="IPR020596">
    <property type="entry name" value="rRNA_Ade_Mease_Trfase_CS"/>
</dbReference>
<evidence type="ECO:0000259" key="9">
    <source>
        <dbReference type="SMART" id="SM00650"/>
    </source>
</evidence>
<dbReference type="HOGENOM" id="CLU_041220_0_0_9"/>
<keyword evidence="2 7" id="KW-0698">rRNA processing</keyword>
<dbReference type="SMART" id="SM00650">
    <property type="entry name" value="rADc"/>
    <property type="match status" value="1"/>
</dbReference>
<dbReference type="InterPro" id="IPR029063">
    <property type="entry name" value="SAM-dependent_MTases_sf"/>
</dbReference>
<evidence type="ECO:0000256" key="4">
    <source>
        <dbReference type="ARBA" id="ARBA00022679"/>
    </source>
</evidence>
<proteinExistence type="inferred from homology"/>